<reference evidence="1" key="1">
    <citation type="submission" date="2020-03" db="EMBL/GenBank/DDBJ databases">
        <title>The deep terrestrial virosphere.</title>
        <authorList>
            <person name="Holmfeldt K."/>
            <person name="Nilsson E."/>
            <person name="Simone D."/>
            <person name="Lopez-Fernandez M."/>
            <person name="Wu X."/>
            <person name="de Brujin I."/>
            <person name="Lundin D."/>
            <person name="Andersson A."/>
            <person name="Bertilsson S."/>
            <person name="Dopson M."/>
        </authorList>
    </citation>
    <scope>NUCLEOTIDE SEQUENCE</scope>
    <source>
        <strain evidence="1">MM415A03462</strain>
    </source>
</reference>
<name>A0A6M3JQ47_9ZZZZ</name>
<dbReference type="Gene3D" id="3.30.420.280">
    <property type="match status" value="1"/>
</dbReference>
<dbReference type="NCBIfam" id="TIGR01443">
    <property type="entry name" value="intein_Cterm"/>
    <property type="match status" value="1"/>
</dbReference>
<protein>
    <submittedName>
        <fullName evidence="1">Putative terminase</fullName>
    </submittedName>
</protein>
<dbReference type="SUPFAM" id="SSF51294">
    <property type="entry name" value="Hedgehog/intein (Hint) domain"/>
    <property type="match status" value="1"/>
</dbReference>
<dbReference type="Gene3D" id="2.170.16.10">
    <property type="entry name" value="Hedgehog/Intein (Hint) domain"/>
    <property type="match status" value="1"/>
</dbReference>
<sequence length="473" mass="53207">MALYNPLGLNNSIVCYQSIGVKDIYDIHVPKYENYLSNGVINHNSEGIGGFLIALHLTGLYPEWWVGKRFLDGPNYAWACGTTNPKTAKSVQVKLLGEINDLGTGLIPGDLLDLDTKRMKSGVVNAIESIAVKHVSGRKIPLYFKSYAEGRESFESEDPQVIWLDEEPPLDVFGECVVRATPTSPGQEPGQIYCTFTPDEGMTETVMSFLPEGKLPDRNGLYSESGGKFIINASWDDAPHLSQKTKELLWAEIPPHQRDAKTKGIPQLGSGAVYPIDENAVIIDDIEIPVWYRRVFGFDHGWNWTAAAWLAIDPDNEMKYLYSVYKRGMAEPPIHAAAVNARGDWIPGVSDPSKGTSSRDGKHLITEYQDLIPNLRYATKYPGSVEAGIFEVWKLFSIGKLKVFKSCRTWLDEFRLYRRDKHGKVVEMNDHLMDCTRYAVMDGLQLACEMPDEDDYEDYDRVPVSNSRMNYVS</sequence>
<organism evidence="1">
    <name type="scientific">viral metagenome</name>
    <dbReference type="NCBI Taxonomy" id="1070528"/>
    <lineage>
        <taxon>unclassified sequences</taxon>
        <taxon>metagenomes</taxon>
        <taxon>organismal metagenomes</taxon>
    </lineage>
</organism>
<gene>
    <name evidence="1" type="ORF">MM415A03462_0008</name>
</gene>
<dbReference type="EMBL" id="MT141833">
    <property type="protein sequence ID" value="QJA70937.1"/>
    <property type="molecule type" value="Genomic_DNA"/>
</dbReference>
<dbReference type="InterPro" id="IPR036844">
    <property type="entry name" value="Hint_dom_sf"/>
</dbReference>
<accession>A0A6M3JQ47</accession>
<dbReference type="InterPro" id="IPR030934">
    <property type="entry name" value="Intein_C"/>
</dbReference>
<dbReference type="AlphaFoldDB" id="A0A6M3JQ47"/>
<dbReference type="PROSITE" id="PS50818">
    <property type="entry name" value="INTEIN_C_TER"/>
    <property type="match status" value="1"/>
</dbReference>
<dbReference type="Pfam" id="PF03237">
    <property type="entry name" value="Terminase_6N"/>
    <property type="match status" value="1"/>
</dbReference>
<evidence type="ECO:0000313" key="1">
    <source>
        <dbReference type="EMBL" id="QJA70937.1"/>
    </source>
</evidence>
<proteinExistence type="predicted"/>